<keyword evidence="3" id="KW-1185">Reference proteome</keyword>
<feature type="transmembrane region" description="Helical" evidence="1">
    <location>
        <begin position="174"/>
        <end position="196"/>
    </location>
</feature>
<keyword evidence="1" id="KW-0812">Transmembrane</keyword>
<feature type="transmembrane region" description="Helical" evidence="1">
    <location>
        <begin position="463"/>
        <end position="481"/>
    </location>
</feature>
<sequence length="503" mass="58163">MNRVQLYRILYRHRSLSARRALDYEQNRSYKYMFYILYTFMISYLLFAAVMMSLAVNNMKGVNSMGMMTLFLPFILLLDLFIRFFYQQTPAQIVKPYMLLPIPRKVCIESFIGISLFNLGNAFWLVLFVPYCIMSVIFSYGLLATLMLLVFLSLAILLNSQLYLIFQTLSSQSLLWLLGLLPTYSLLALPAIWGGTLSTNSFYVFYTGIGISLSKANVWPLIILLLVLLGVVWLNREIQFRNVWNALTKVNGTTKISGKDRMAFLKHYGEVGEYAYLECKLISRNKFPRNAILTSMLVIALLSVVMSFTAAYDSQSMMAFWCTYNFVLLGITFFTRLLCMEGNYIDGLMVHPNSIYSLMRAKYYLHCILLIVPFVLMIPIVIVGKISLYMLIGYMLFTAGFQFFILFQSAVYNKHSQKLDGKFFSNRNVDRNYLQMFIGIMTFFFPLILTTVLNVLVSKTVCYTILAIAGIIGILTHKLWIRNVYGRMMSRRYENMEGFRATR</sequence>
<accession>A0A318HPK0</accession>
<feature type="transmembrane region" description="Helical" evidence="1">
    <location>
        <begin position="137"/>
        <end position="162"/>
    </location>
</feature>
<feature type="transmembrane region" description="Helical" evidence="1">
    <location>
        <begin position="363"/>
        <end position="382"/>
    </location>
</feature>
<feature type="transmembrane region" description="Helical" evidence="1">
    <location>
        <begin position="32"/>
        <end position="55"/>
    </location>
</feature>
<dbReference type="OrthoDB" id="1014144at2"/>
<dbReference type="EMBL" id="QJJX01000050">
    <property type="protein sequence ID" value="PXX18277.1"/>
    <property type="molecule type" value="Genomic_DNA"/>
</dbReference>
<feature type="transmembrane region" description="Helical" evidence="1">
    <location>
        <begin position="67"/>
        <end position="86"/>
    </location>
</feature>
<feature type="transmembrane region" description="Helical" evidence="1">
    <location>
        <begin position="388"/>
        <end position="412"/>
    </location>
</feature>
<dbReference type="InterPro" id="IPR043742">
    <property type="entry name" value="DUF5687"/>
</dbReference>
<keyword evidence="1" id="KW-0472">Membrane</keyword>
<protein>
    <recommendedName>
        <fullName evidence="4">ABC-2 type transport system permease protein</fullName>
    </recommendedName>
</protein>
<evidence type="ECO:0000256" key="1">
    <source>
        <dbReference type="SAM" id="Phobius"/>
    </source>
</evidence>
<feature type="transmembrane region" description="Helical" evidence="1">
    <location>
        <begin position="318"/>
        <end position="339"/>
    </location>
</feature>
<reference evidence="2 3" key="1">
    <citation type="submission" date="2018-05" db="EMBL/GenBank/DDBJ databases">
        <title>Genomic Encyclopedia of Type Strains, Phase I: the one thousand microbial genomes (KMG-I) project.</title>
        <authorList>
            <person name="Kyrpides N."/>
        </authorList>
    </citation>
    <scope>NUCLEOTIDE SEQUENCE [LARGE SCALE GENOMIC DNA]</scope>
    <source>
        <strain evidence="2 3">DSM 15611</strain>
    </source>
</reference>
<evidence type="ECO:0000313" key="2">
    <source>
        <dbReference type="EMBL" id="PXX18277.1"/>
    </source>
</evidence>
<comment type="caution">
    <text evidence="2">The sequence shown here is derived from an EMBL/GenBank/DDBJ whole genome shotgun (WGS) entry which is preliminary data.</text>
</comment>
<dbReference type="Proteomes" id="UP000248314">
    <property type="component" value="Unassembled WGS sequence"/>
</dbReference>
<dbReference type="Pfam" id="PF18940">
    <property type="entry name" value="DUF5687"/>
    <property type="match status" value="1"/>
</dbReference>
<keyword evidence="1" id="KW-1133">Transmembrane helix</keyword>
<evidence type="ECO:0008006" key="4">
    <source>
        <dbReference type="Google" id="ProtNLM"/>
    </source>
</evidence>
<feature type="transmembrane region" description="Helical" evidence="1">
    <location>
        <begin position="216"/>
        <end position="234"/>
    </location>
</feature>
<proteinExistence type="predicted"/>
<organism evidence="2 3">
    <name type="scientific">Hoylesella shahii DSM 15611 = JCM 12083</name>
    <dbReference type="NCBI Taxonomy" id="1122991"/>
    <lineage>
        <taxon>Bacteria</taxon>
        <taxon>Pseudomonadati</taxon>
        <taxon>Bacteroidota</taxon>
        <taxon>Bacteroidia</taxon>
        <taxon>Bacteroidales</taxon>
        <taxon>Prevotellaceae</taxon>
        <taxon>Hoylesella</taxon>
    </lineage>
</organism>
<feature type="transmembrane region" description="Helical" evidence="1">
    <location>
        <begin position="433"/>
        <end position="457"/>
    </location>
</feature>
<evidence type="ECO:0000313" key="3">
    <source>
        <dbReference type="Proteomes" id="UP000248314"/>
    </source>
</evidence>
<dbReference type="AlphaFoldDB" id="A0A318HPK0"/>
<name>A0A318HPK0_9BACT</name>
<dbReference type="RefSeq" id="WP_025817386.1">
    <property type="nucleotide sequence ID" value="NZ_QJJX01000050.1"/>
</dbReference>
<dbReference type="STRING" id="1122991.GCA_000613445_00444"/>
<feature type="transmembrane region" description="Helical" evidence="1">
    <location>
        <begin position="106"/>
        <end position="131"/>
    </location>
</feature>
<feature type="transmembrane region" description="Helical" evidence="1">
    <location>
        <begin position="291"/>
        <end position="312"/>
    </location>
</feature>
<gene>
    <name evidence="2" type="ORF">EJ73_02619</name>
</gene>